<sequence length="123" mass="11933">MSNPGLIKAFKAGAAIAARRVVKFEADGDVVQAAAATDAVIGVSDLGAAAAGDTVDVILSDTAAVEYGGPVTFGAPLTADADGKAVVASPAAGANNWIIGQAMVDGVAGDIGLVHIAKSQMQG</sequence>
<keyword evidence="2" id="KW-1185">Reference proteome</keyword>
<dbReference type="eggNOG" id="ENOG5033H3P">
    <property type="taxonomic scope" value="Bacteria"/>
</dbReference>
<dbReference type="EMBL" id="CP000613">
    <property type="protein sequence ID" value="ACI98532.1"/>
    <property type="molecule type" value="Genomic_DNA"/>
</dbReference>
<protein>
    <recommendedName>
        <fullName evidence="3">DUF2190 domain-containing protein</fullName>
    </recommendedName>
</protein>
<name>B6IMF3_RHOCS</name>
<dbReference type="Proteomes" id="UP000001591">
    <property type="component" value="Chromosome"/>
</dbReference>
<dbReference type="STRING" id="414684.RC1_1116"/>
<evidence type="ECO:0000313" key="2">
    <source>
        <dbReference type="Proteomes" id="UP000001591"/>
    </source>
</evidence>
<dbReference type="KEGG" id="rce:RC1_1116"/>
<reference evidence="1 2" key="1">
    <citation type="journal article" date="2010" name="BMC Genomics">
        <title>Metabolic flexibility revealed in the genome of the cyst-forming alpha-1 proteobacterium Rhodospirillum centenum.</title>
        <authorList>
            <person name="Lu Y.K."/>
            <person name="Marden J."/>
            <person name="Han M."/>
            <person name="Swingley W.D."/>
            <person name="Mastrian S.D."/>
            <person name="Chowdhury S.R."/>
            <person name="Hao J."/>
            <person name="Helmy T."/>
            <person name="Kim S."/>
            <person name="Kurdoglu A.A."/>
            <person name="Matthies H.J."/>
            <person name="Rollo D."/>
            <person name="Stothard P."/>
            <person name="Blankenship R.E."/>
            <person name="Bauer C.E."/>
            <person name="Touchman J.W."/>
        </authorList>
    </citation>
    <scope>NUCLEOTIDE SEQUENCE [LARGE SCALE GENOMIC DNA]</scope>
    <source>
        <strain evidence="2">ATCC 51521 / SW</strain>
    </source>
</reference>
<accession>B6IMF3</accession>
<proteinExistence type="predicted"/>
<gene>
    <name evidence="1" type="ordered locus">RC1_1116</name>
</gene>
<dbReference type="OrthoDB" id="7360039at2"/>
<organism evidence="1 2">
    <name type="scientific">Rhodospirillum centenum (strain ATCC 51521 / SW)</name>
    <dbReference type="NCBI Taxonomy" id="414684"/>
    <lineage>
        <taxon>Bacteria</taxon>
        <taxon>Pseudomonadati</taxon>
        <taxon>Pseudomonadota</taxon>
        <taxon>Alphaproteobacteria</taxon>
        <taxon>Rhodospirillales</taxon>
        <taxon>Rhodospirillaceae</taxon>
        <taxon>Rhodospirillum</taxon>
    </lineage>
</organism>
<dbReference type="AlphaFoldDB" id="B6IMF3"/>
<evidence type="ECO:0000313" key="1">
    <source>
        <dbReference type="EMBL" id="ACI98532.1"/>
    </source>
</evidence>
<evidence type="ECO:0008006" key="3">
    <source>
        <dbReference type="Google" id="ProtNLM"/>
    </source>
</evidence>
<dbReference type="HOGENOM" id="CLU_158629_1_0_5"/>
<dbReference type="RefSeq" id="WP_012566321.1">
    <property type="nucleotide sequence ID" value="NC_011420.2"/>
</dbReference>